<evidence type="ECO:0000313" key="3">
    <source>
        <dbReference type="Proteomes" id="UP000002320"/>
    </source>
</evidence>
<evidence type="ECO:0000313" key="1">
    <source>
        <dbReference type="EMBL" id="EDS26562.1"/>
    </source>
</evidence>
<reference evidence="1" key="1">
    <citation type="submission" date="2007-03" db="EMBL/GenBank/DDBJ databases">
        <title>Annotation of Culex pipiens quinquefasciatus.</title>
        <authorList>
            <consortium name="The Broad Institute Genome Sequencing Platform"/>
            <person name="Atkinson P.W."/>
            <person name="Hemingway J."/>
            <person name="Christensen B.M."/>
            <person name="Higgs S."/>
            <person name="Kodira C."/>
            <person name="Hannick L."/>
            <person name="Megy K."/>
            <person name="O'Leary S."/>
            <person name="Pearson M."/>
            <person name="Haas B.J."/>
            <person name="Mauceli E."/>
            <person name="Wortman J.R."/>
            <person name="Lee N.H."/>
            <person name="Guigo R."/>
            <person name="Stanke M."/>
            <person name="Alvarado L."/>
            <person name="Amedeo P."/>
            <person name="Antoine C.H."/>
            <person name="Arensburger P."/>
            <person name="Bidwell S.L."/>
            <person name="Crawford M."/>
            <person name="Camaro F."/>
            <person name="Devon K."/>
            <person name="Engels R."/>
            <person name="Hammond M."/>
            <person name="Howarth C."/>
            <person name="Koehrsen M."/>
            <person name="Lawson D."/>
            <person name="Montgomery P."/>
            <person name="Nene V."/>
            <person name="Nusbaum C."/>
            <person name="Puiu D."/>
            <person name="Romero-Severson J."/>
            <person name="Severson D.W."/>
            <person name="Shumway M."/>
            <person name="Sisk P."/>
            <person name="Stolte C."/>
            <person name="Zeng Q."/>
            <person name="Eisenstadt E."/>
            <person name="Fraser-Liggett C."/>
            <person name="Strausberg R."/>
            <person name="Galagan J."/>
            <person name="Birren B."/>
            <person name="Collins F.H."/>
        </authorList>
    </citation>
    <scope>NUCLEOTIDE SEQUENCE [LARGE SCALE GENOMIC DNA]</scope>
    <source>
        <strain evidence="1">JHB</strain>
    </source>
</reference>
<keyword evidence="3" id="KW-1185">Reference proteome</keyword>
<dbReference type="EnsemblMetazoa" id="CPIJ017768-RA">
    <property type="protein sequence ID" value="CPIJ017768-PA"/>
    <property type="gene ID" value="CPIJ017768"/>
</dbReference>
<dbReference type="VEuPathDB" id="VectorBase:CPIJ017768"/>
<accession>B0XF96</accession>
<keyword evidence="1" id="KW-0378">Hydrolase</keyword>
<dbReference type="KEGG" id="cqu:CpipJ_CPIJ017768"/>
<protein>
    <submittedName>
        <fullName evidence="1 2">26S protease regulatory subunit 6a</fullName>
    </submittedName>
</protein>
<organism>
    <name type="scientific">Culex quinquefasciatus</name>
    <name type="common">Southern house mosquito</name>
    <name type="synonym">Culex pungens</name>
    <dbReference type="NCBI Taxonomy" id="7176"/>
    <lineage>
        <taxon>Eukaryota</taxon>
        <taxon>Metazoa</taxon>
        <taxon>Ecdysozoa</taxon>
        <taxon>Arthropoda</taxon>
        <taxon>Hexapoda</taxon>
        <taxon>Insecta</taxon>
        <taxon>Pterygota</taxon>
        <taxon>Neoptera</taxon>
        <taxon>Endopterygota</taxon>
        <taxon>Diptera</taxon>
        <taxon>Nematocera</taxon>
        <taxon>Culicoidea</taxon>
        <taxon>Culicidae</taxon>
        <taxon>Culicinae</taxon>
        <taxon>Culicini</taxon>
        <taxon>Culex</taxon>
        <taxon>Culex</taxon>
    </lineage>
</organism>
<keyword evidence="1" id="KW-0645">Protease</keyword>
<dbReference type="EMBL" id="DS232910">
    <property type="protein sequence ID" value="EDS26562.1"/>
    <property type="molecule type" value="Genomic_DNA"/>
</dbReference>
<gene>
    <name evidence="2" type="primary">6051977</name>
    <name evidence="1" type="ORF">CpipJ_CPIJ017768</name>
</gene>
<dbReference type="GO" id="GO:0006508">
    <property type="term" value="P:proteolysis"/>
    <property type="evidence" value="ECO:0007669"/>
    <property type="project" value="UniProtKB-KW"/>
</dbReference>
<evidence type="ECO:0000313" key="2">
    <source>
        <dbReference type="EnsemblMetazoa" id="CPIJ017768-PA"/>
    </source>
</evidence>
<name>B0XF96_CULQU</name>
<dbReference type="HOGENOM" id="CLU_1519347_0_0_1"/>
<dbReference type="InParanoid" id="B0XF96"/>
<sequence length="177" mass="19466">MVTLEDKSIELLDGGGGGAGLPAEGQARRHQDFNAADLAADAFFARDWPETLPVKYNACVKAIYDGCNDRFSRKMVPEAILDDDLVNRCRREGVERSNQTVPCTLDSVSKEEQLELPGRMPGPEPVCFDVTGEYDRGANKRGTLESLLRTIMRPGVVASCIGSMISWPVLYTEPERS</sequence>
<dbReference type="Proteomes" id="UP000002320">
    <property type="component" value="Unassembled WGS sequence"/>
</dbReference>
<reference evidence="2" key="2">
    <citation type="submission" date="2020-05" db="UniProtKB">
        <authorList>
            <consortium name="EnsemblMetazoa"/>
        </authorList>
    </citation>
    <scope>IDENTIFICATION</scope>
    <source>
        <strain evidence="2">JHB</strain>
    </source>
</reference>
<dbReference type="GO" id="GO:0008233">
    <property type="term" value="F:peptidase activity"/>
    <property type="evidence" value="ECO:0007669"/>
    <property type="project" value="UniProtKB-KW"/>
</dbReference>
<proteinExistence type="predicted"/>
<dbReference type="AlphaFoldDB" id="B0XF96"/>